<keyword evidence="3 6" id="KW-0812">Transmembrane</keyword>
<feature type="domain" description="Major facilitator superfamily (MFS) profile" evidence="7">
    <location>
        <begin position="1"/>
        <end position="377"/>
    </location>
</feature>
<sequence length="383" mass="40722">MFTLPPLFTAWWGAVTKASDASLGWVTTCAVLASGMLTYVAGIVRQQVGTRWMYVVATVLMLVSLAVVLVNPRSLPIAYVWALLSGASSAFTYSPSLTAVQEWFPRRLGLVTGLVNASFALPAAAAAPIVAGMLRNWGFTATVLTLMVAVALTQMMVIFLSTPYWLEKKHAEELAVARREISGPAVTTAQAVRTPAFWQVWAMWFAGGGAAITMMTFAATYSAHLNDIGVQVSAVAAVTAFVSGNGLIRVVNAMLLDHIGPTVIGGVTSVTLAFGYMLLGFVASGWALIVVAFLAGVALGTIFTISPVLLTPLFGIKHFGPIFGLAFSAYGIFGAFAGPMFSSYLAQRLGYGLVFIYLALLMFWAFLSVLAVGRSQQRMATWA</sequence>
<dbReference type="InterPro" id="IPR011701">
    <property type="entry name" value="MFS"/>
</dbReference>
<dbReference type="OrthoDB" id="9793415at2"/>
<keyword evidence="5 6" id="KW-0472">Membrane</keyword>
<dbReference type="EMBL" id="CP031442">
    <property type="protein sequence ID" value="AXM06081.1"/>
    <property type="molecule type" value="Genomic_DNA"/>
</dbReference>
<evidence type="ECO:0000256" key="3">
    <source>
        <dbReference type="ARBA" id="ARBA00022692"/>
    </source>
</evidence>
<dbReference type="Pfam" id="PF07690">
    <property type="entry name" value="MFS_1"/>
    <property type="match status" value="1"/>
</dbReference>
<comment type="subcellular location">
    <subcellularLocation>
        <location evidence="1">Cell membrane</location>
        <topology evidence="1">Multi-pass membrane protein</topology>
    </subcellularLocation>
</comment>
<dbReference type="Proteomes" id="UP000256621">
    <property type="component" value="Chromosome"/>
</dbReference>
<dbReference type="GeneID" id="92857059"/>
<feature type="transmembrane region" description="Helical" evidence="6">
    <location>
        <begin position="200"/>
        <end position="222"/>
    </location>
</feature>
<organism evidence="9 10">
    <name type="scientific">Cutibacterium acnes</name>
    <name type="common">Propionibacterium acnes</name>
    <dbReference type="NCBI Taxonomy" id="1747"/>
    <lineage>
        <taxon>Bacteria</taxon>
        <taxon>Bacillati</taxon>
        <taxon>Actinomycetota</taxon>
        <taxon>Actinomycetes</taxon>
        <taxon>Propionibacteriales</taxon>
        <taxon>Propionibacteriaceae</taxon>
        <taxon>Cutibacterium</taxon>
    </lineage>
</organism>
<feature type="transmembrane region" description="Helical" evidence="6">
    <location>
        <begin position="52"/>
        <end position="70"/>
    </location>
</feature>
<keyword evidence="2" id="KW-0813">Transport</keyword>
<feature type="transmembrane region" description="Helical" evidence="6">
    <location>
        <begin position="22"/>
        <end position="40"/>
    </location>
</feature>
<dbReference type="SUPFAM" id="SSF103473">
    <property type="entry name" value="MFS general substrate transporter"/>
    <property type="match status" value="1"/>
</dbReference>
<feature type="transmembrane region" description="Helical" evidence="6">
    <location>
        <begin position="259"/>
        <end position="279"/>
    </location>
</feature>
<dbReference type="RefSeq" id="WP_002515017.1">
    <property type="nucleotide sequence ID" value="NZ_AP019664.1"/>
</dbReference>
<evidence type="ECO:0000256" key="4">
    <source>
        <dbReference type="ARBA" id="ARBA00022989"/>
    </source>
</evidence>
<evidence type="ECO:0000259" key="7">
    <source>
        <dbReference type="PROSITE" id="PS50850"/>
    </source>
</evidence>
<dbReference type="PANTHER" id="PTHR43385:SF1">
    <property type="entry name" value="RIBOFLAVIN TRANSPORTER RIBJ"/>
    <property type="match status" value="1"/>
</dbReference>
<evidence type="ECO:0000256" key="6">
    <source>
        <dbReference type="SAM" id="Phobius"/>
    </source>
</evidence>
<dbReference type="EMBL" id="MVCE01000001">
    <property type="protein sequence ID" value="PGF36557.1"/>
    <property type="molecule type" value="Genomic_DNA"/>
</dbReference>
<reference evidence="8 11" key="2">
    <citation type="submission" date="2018-08" db="EMBL/GenBank/DDBJ databases">
        <title>Genome sequencing of Cutibacterium acnes KCOM 1315.</title>
        <authorList>
            <person name="Kook J.-K."/>
            <person name="Park S.-N."/>
            <person name="Lim Y.K."/>
        </authorList>
    </citation>
    <scope>NUCLEOTIDE SEQUENCE [LARGE SCALE GENOMIC DNA]</scope>
    <source>
        <strain evidence="8 11">KCOM 1315</strain>
    </source>
</reference>
<dbReference type="Proteomes" id="UP000226191">
    <property type="component" value="Unassembled WGS sequence"/>
</dbReference>
<dbReference type="AlphaFoldDB" id="A0A2B7J2G5"/>
<dbReference type="InterPro" id="IPR052983">
    <property type="entry name" value="MFS_Riboflavin_Transporter"/>
</dbReference>
<name>A0A2B7J2G5_CUTAC</name>
<evidence type="ECO:0000256" key="2">
    <source>
        <dbReference type="ARBA" id="ARBA00022448"/>
    </source>
</evidence>
<evidence type="ECO:0000313" key="11">
    <source>
        <dbReference type="Proteomes" id="UP000256621"/>
    </source>
</evidence>
<evidence type="ECO:0000256" key="5">
    <source>
        <dbReference type="ARBA" id="ARBA00023136"/>
    </source>
</evidence>
<dbReference type="PROSITE" id="PS50850">
    <property type="entry name" value="MFS"/>
    <property type="match status" value="1"/>
</dbReference>
<dbReference type="GO" id="GO:0022857">
    <property type="term" value="F:transmembrane transporter activity"/>
    <property type="evidence" value="ECO:0007669"/>
    <property type="project" value="InterPro"/>
</dbReference>
<accession>A0A2B7J2G5</accession>
<keyword evidence="4 6" id="KW-1133">Transmembrane helix</keyword>
<feature type="transmembrane region" description="Helical" evidence="6">
    <location>
        <begin position="228"/>
        <end position="247"/>
    </location>
</feature>
<gene>
    <name evidence="9" type="ORF">B1B09_02780</name>
    <name evidence="8" type="ORF">DXN06_02075</name>
</gene>
<proteinExistence type="predicted"/>
<protein>
    <submittedName>
        <fullName evidence="9">MFS transporter</fullName>
    </submittedName>
</protein>
<feature type="transmembrane region" description="Helical" evidence="6">
    <location>
        <begin position="137"/>
        <end position="160"/>
    </location>
</feature>
<dbReference type="InterPro" id="IPR020846">
    <property type="entry name" value="MFS_dom"/>
</dbReference>
<reference evidence="9 10" key="1">
    <citation type="submission" date="2017-02" db="EMBL/GenBank/DDBJ databases">
        <title>Prevalence of linear plasmids in Cutibacterium acnes isolates obtained from cancerous prostatic tissue.</title>
        <authorList>
            <person name="Davidsson S."/>
            <person name="Bruggemann H."/>
        </authorList>
    </citation>
    <scope>NUCLEOTIDE SEQUENCE [LARGE SCALE GENOMIC DNA]</scope>
    <source>
        <strain evidence="9 10">11-78</strain>
    </source>
</reference>
<evidence type="ECO:0000313" key="8">
    <source>
        <dbReference type="EMBL" id="AXM06081.1"/>
    </source>
</evidence>
<dbReference type="InterPro" id="IPR036259">
    <property type="entry name" value="MFS_trans_sf"/>
</dbReference>
<feature type="transmembrane region" description="Helical" evidence="6">
    <location>
        <begin position="351"/>
        <end position="372"/>
    </location>
</feature>
<evidence type="ECO:0000256" key="1">
    <source>
        <dbReference type="ARBA" id="ARBA00004651"/>
    </source>
</evidence>
<evidence type="ECO:0000313" key="9">
    <source>
        <dbReference type="EMBL" id="PGF36557.1"/>
    </source>
</evidence>
<feature type="transmembrane region" description="Helical" evidence="6">
    <location>
        <begin position="76"/>
        <end position="96"/>
    </location>
</feature>
<feature type="transmembrane region" description="Helical" evidence="6">
    <location>
        <begin position="322"/>
        <end position="345"/>
    </location>
</feature>
<feature type="transmembrane region" description="Helical" evidence="6">
    <location>
        <begin position="108"/>
        <end position="131"/>
    </location>
</feature>
<dbReference type="GO" id="GO:0005886">
    <property type="term" value="C:plasma membrane"/>
    <property type="evidence" value="ECO:0007669"/>
    <property type="project" value="UniProtKB-SubCell"/>
</dbReference>
<evidence type="ECO:0000313" key="10">
    <source>
        <dbReference type="Proteomes" id="UP000226191"/>
    </source>
</evidence>
<dbReference type="PANTHER" id="PTHR43385">
    <property type="entry name" value="RIBOFLAVIN TRANSPORTER RIBJ"/>
    <property type="match status" value="1"/>
</dbReference>
<dbReference type="Gene3D" id="1.20.1250.20">
    <property type="entry name" value="MFS general substrate transporter like domains"/>
    <property type="match status" value="2"/>
</dbReference>
<feature type="transmembrane region" description="Helical" evidence="6">
    <location>
        <begin position="285"/>
        <end position="310"/>
    </location>
</feature>